<dbReference type="PANTHER" id="PTHR30576:SF0">
    <property type="entry name" value="UNDECAPRENYL-PHOSPHATE N-ACETYLGALACTOSAMINYL 1-PHOSPHATE TRANSFERASE-RELATED"/>
    <property type="match status" value="1"/>
</dbReference>
<evidence type="ECO:0000256" key="4">
    <source>
        <dbReference type="ARBA" id="ARBA00022692"/>
    </source>
</evidence>
<evidence type="ECO:0000256" key="1">
    <source>
        <dbReference type="ARBA" id="ARBA00004141"/>
    </source>
</evidence>
<reference evidence="7 8" key="1">
    <citation type="journal article" date="2019" name="Nat. Med.">
        <title>Preventing dysbiosis of the neonatal mouse intestinal microbiome protects against late-onset sepsis.</title>
        <authorList>
            <person name="Singer J.R."/>
            <person name="Blosser E.G."/>
            <person name="Zindl C.L."/>
            <person name="Silberger D.J."/>
            <person name="Conlan S."/>
            <person name="Laufer V.A."/>
            <person name="DiToro D."/>
            <person name="Deming C."/>
            <person name="Kumar R."/>
            <person name="Morrow C.D."/>
            <person name="Segre J.A."/>
            <person name="Gray M.J."/>
            <person name="Randolph D.A."/>
            <person name="Weaver C.T."/>
        </authorList>
    </citation>
    <scope>NUCLEOTIDE SEQUENCE [LARGE SCALE GENOMIC DNA]</scope>
    <source>
        <strain evidence="7 8">V10</strain>
    </source>
</reference>
<keyword evidence="3 7" id="KW-0808">Transferase</keyword>
<gene>
    <name evidence="7" type="ORF">FEE40_03785</name>
</gene>
<dbReference type="RefSeq" id="WP_135056242.1">
    <property type="nucleotide sequence ID" value="NZ_CP040852.1"/>
</dbReference>
<evidence type="ECO:0000256" key="5">
    <source>
        <dbReference type="ARBA" id="ARBA00022989"/>
    </source>
</evidence>
<dbReference type="InterPro" id="IPR017475">
    <property type="entry name" value="EPS_sugar_tfrase"/>
</dbReference>
<dbReference type="NCBIfam" id="TIGR03025">
    <property type="entry name" value="EPS_sugtrans"/>
    <property type="match status" value="1"/>
</dbReference>
<name>A0A4S2EB94_9LACO</name>
<dbReference type="Pfam" id="PF02397">
    <property type="entry name" value="Bac_transf"/>
    <property type="match status" value="1"/>
</dbReference>
<comment type="similarity">
    <text evidence="2">Belongs to the bacterial sugar transferase family.</text>
</comment>
<dbReference type="PANTHER" id="PTHR30576">
    <property type="entry name" value="COLANIC BIOSYNTHESIS UDP-GLUCOSE LIPID CARRIER TRANSFERASE"/>
    <property type="match status" value="1"/>
</dbReference>
<evidence type="ECO:0000313" key="7">
    <source>
        <dbReference type="EMBL" id="QIA89368.1"/>
    </source>
</evidence>
<organism evidence="7 8">
    <name type="scientific">Ligilactobacillus murinus</name>
    <dbReference type="NCBI Taxonomy" id="1622"/>
    <lineage>
        <taxon>Bacteria</taxon>
        <taxon>Bacillati</taxon>
        <taxon>Bacillota</taxon>
        <taxon>Bacilli</taxon>
        <taxon>Lactobacillales</taxon>
        <taxon>Lactobacillaceae</taxon>
        <taxon>Ligilactobacillus</taxon>
    </lineage>
</organism>
<dbReference type="EMBL" id="CP040852">
    <property type="protein sequence ID" value="QIA89368.1"/>
    <property type="molecule type" value="Genomic_DNA"/>
</dbReference>
<keyword evidence="5" id="KW-1133">Transmembrane helix</keyword>
<dbReference type="AlphaFoldDB" id="A0A4S2EB94"/>
<dbReference type="InterPro" id="IPR003362">
    <property type="entry name" value="Bact_transf"/>
</dbReference>
<evidence type="ECO:0000256" key="3">
    <source>
        <dbReference type="ARBA" id="ARBA00022679"/>
    </source>
</evidence>
<comment type="subcellular location">
    <subcellularLocation>
        <location evidence="1">Membrane</location>
        <topology evidence="1">Multi-pass membrane protein</topology>
    </subcellularLocation>
</comment>
<dbReference type="GO" id="GO:0016780">
    <property type="term" value="F:phosphotransferase activity, for other substituted phosphate groups"/>
    <property type="evidence" value="ECO:0007669"/>
    <property type="project" value="TreeGrafter"/>
</dbReference>
<evidence type="ECO:0000313" key="8">
    <source>
        <dbReference type="Proteomes" id="UP000463931"/>
    </source>
</evidence>
<keyword evidence="6" id="KW-0472">Membrane</keyword>
<evidence type="ECO:0000256" key="2">
    <source>
        <dbReference type="ARBA" id="ARBA00006464"/>
    </source>
</evidence>
<protein>
    <submittedName>
        <fullName evidence="7">Sugar transferase</fullName>
    </submittedName>
</protein>
<sequence>MKQSSKIIIDQDKLAKKRTYHIIKRIFDFIASLCGLIILSPLFLVVALLIKFEDNGPVFYKQKRVGKGQREFDMFKFRSMHADADKRLAELKKQNEVDGPMFKMKNDPRITKIGHFIRKTSIDELPQLFNVVRGDMSLVGPRPPLPSEVAEYTDYDMQRLLVVPGCSGLWQATVRNSVGFHEMVQLDLEYIQKSSIWFDIKILFMTIKILFKPNSAY</sequence>
<proteinExistence type="inferred from homology"/>
<keyword evidence="4" id="KW-0812">Transmembrane</keyword>
<dbReference type="Proteomes" id="UP000463931">
    <property type="component" value="Chromosome"/>
</dbReference>
<accession>A0A4S2EB94</accession>
<dbReference type="GO" id="GO:0016020">
    <property type="term" value="C:membrane"/>
    <property type="evidence" value="ECO:0007669"/>
    <property type="project" value="UniProtKB-SubCell"/>
</dbReference>
<evidence type="ECO:0000256" key="6">
    <source>
        <dbReference type="ARBA" id="ARBA00023136"/>
    </source>
</evidence>